<organism evidence="5 6">
    <name type="scientific">Parascaris univalens</name>
    <name type="common">Nematode worm</name>
    <dbReference type="NCBI Taxonomy" id="6257"/>
    <lineage>
        <taxon>Eukaryota</taxon>
        <taxon>Metazoa</taxon>
        <taxon>Ecdysozoa</taxon>
        <taxon>Nematoda</taxon>
        <taxon>Chromadorea</taxon>
        <taxon>Rhabditida</taxon>
        <taxon>Spirurina</taxon>
        <taxon>Ascaridomorpha</taxon>
        <taxon>Ascaridoidea</taxon>
        <taxon>Ascarididae</taxon>
        <taxon>Parascaris</taxon>
    </lineage>
</organism>
<dbReference type="SUPFAM" id="SSF55729">
    <property type="entry name" value="Acyl-CoA N-acyltransferases (Nat)"/>
    <property type="match status" value="1"/>
</dbReference>
<sequence>MTYLQSVVIERVEPKHASSLIFMIKELAEFEKMSNQVELSEDQLADDIRRGAIHGFIAFDNCTPLGMTLFYMAYSTWQGQFIHMEDLYVRPEYRQQGIGQRLWVQVAKLAHDNGMKRLQWNVLEWNENAVRFYNKVKAMNLTKEEGWLSYRLDSDGIEQLVKLGER</sequence>
<evidence type="ECO:0000259" key="4">
    <source>
        <dbReference type="PROSITE" id="PS51186"/>
    </source>
</evidence>
<name>A0A915CFU6_PARUN</name>
<dbReference type="Pfam" id="PF00583">
    <property type="entry name" value="Acetyltransf_1"/>
    <property type="match status" value="1"/>
</dbReference>
<dbReference type="InterPro" id="IPR016181">
    <property type="entry name" value="Acyl_CoA_acyltransferase"/>
</dbReference>
<evidence type="ECO:0000256" key="1">
    <source>
        <dbReference type="ARBA" id="ARBA00008694"/>
    </source>
</evidence>
<dbReference type="InterPro" id="IPR051016">
    <property type="entry name" value="Diverse_Substrate_AcTransf"/>
</dbReference>
<dbReference type="AlphaFoldDB" id="A0A915CFU6"/>
<protein>
    <submittedName>
        <fullName evidence="6">N-acetyltransferase domain-containing protein</fullName>
    </submittedName>
</protein>
<dbReference type="PANTHER" id="PTHR10545">
    <property type="entry name" value="DIAMINE N-ACETYLTRANSFERASE"/>
    <property type="match status" value="1"/>
</dbReference>
<evidence type="ECO:0000313" key="6">
    <source>
        <dbReference type="WBParaSite" id="PgR149_g004_t01"/>
    </source>
</evidence>
<dbReference type="GO" id="GO:0008080">
    <property type="term" value="F:N-acetyltransferase activity"/>
    <property type="evidence" value="ECO:0007669"/>
    <property type="project" value="TreeGrafter"/>
</dbReference>
<dbReference type="WBParaSite" id="PgR149_g004_t01">
    <property type="protein sequence ID" value="PgR149_g004_t01"/>
    <property type="gene ID" value="PgR149_g004"/>
</dbReference>
<dbReference type="PANTHER" id="PTHR10545:SF29">
    <property type="entry name" value="GH14572P-RELATED"/>
    <property type="match status" value="1"/>
</dbReference>
<comment type="similarity">
    <text evidence="1">Belongs to the acetyltransferase family.</text>
</comment>
<reference evidence="6" key="1">
    <citation type="submission" date="2022-11" db="UniProtKB">
        <authorList>
            <consortium name="WormBaseParasite"/>
        </authorList>
    </citation>
    <scope>IDENTIFICATION</scope>
</reference>
<dbReference type="PROSITE" id="PS51186">
    <property type="entry name" value="GNAT"/>
    <property type="match status" value="1"/>
</dbReference>
<proteinExistence type="inferred from homology"/>
<dbReference type="InterPro" id="IPR000182">
    <property type="entry name" value="GNAT_dom"/>
</dbReference>
<dbReference type="Gene3D" id="3.40.630.30">
    <property type="match status" value="1"/>
</dbReference>
<evidence type="ECO:0000256" key="2">
    <source>
        <dbReference type="ARBA" id="ARBA00022679"/>
    </source>
</evidence>
<evidence type="ECO:0000256" key="3">
    <source>
        <dbReference type="ARBA" id="ARBA00023315"/>
    </source>
</evidence>
<dbReference type="Proteomes" id="UP000887569">
    <property type="component" value="Unplaced"/>
</dbReference>
<feature type="domain" description="N-acetyltransferase" evidence="4">
    <location>
        <begin position="7"/>
        <end position="164"/>
    </location>
</feature>
<keyword evidence="2" id="KW-0808">Transferase</keyword>
<evidence type="ECO:0000313" key="5">
    <source>
        <dbReference type="Proteomes" id="UP000887569"/>
    </source>
</evidence>
<accession>A0A915CFU6</accession>
<keyword evidence="3" id="KW-0012">Acyltransferase</keyword>
<keyword evidence="5" id="KW-1185">Reference proteome</keyword>
<dbReference type="CDD" id="cd04301">
    <property type="entry name" value="NAT_SF"/>
    <property type="match status" value="1"/>
</dbReference>
<dbReference type="FunFam" id="3.40.630.30:FF:000064">
    <property type="entry name" value="GNAT family acetyltransferase"/>
    <property type="match status" value="1"/>
</dbReference>